<feature type="domain" description="Lipoprotein-associated type-17" evidence="3">
    <location>
        <begin position="158"/>
        <end position="214"/>
    </location>
</feature>
<evidence type="ECO:0000313" key="5">
    <source>
        <dbReference type="Proteomes" id="UP001303601"/>
    </source>
</evidence>
<dbReference type="EMBL" id="CP137845">
    <property type="protein sequence ID" value="WPB53680.1"/>
    <property type="molecule type" value="Genomic_DNA"/>
</dbReference>
<keyword evidence="5" id="KW-1185">Reference proteome</keyword>
<evidence type="ECO:0000259" key="3">
    <source>
        <dbReference type="Pfam" id="PF04200"/>
    </source>
</evidence>
<reference evidence="4" key="1">
    <citation type="submission" date="2023-11" db="EMBL/GenBank/DDBJ databases">
        <title>Completed genome sequence of Mycoplasma equirhinis type strain M432/72.</title>
        <authorList>
            <person name="Spergser J."/>
        </authorList>
    </citation>
    <scope>NUCLEOTIDE SEQUENCE [LARGE SCALE GENOMIC DNA]</scope>
    <source>
        <strain evidence="4">M432/72</strain>
    </source>
</reference>
<evidence type="ECO:0000256" key="1">
    <source>
        <dbReference type="SAM" id="MobiDB-lite"/>
    </source>
</evidence>
<gene>
    <name evidence="4" type="ORF">R9B83_01670</name>
</gene>
<feature type="chain" id="PRO_5046960070" description="Lipoprotein-associated type-17 domain-containing protein" evidence="2">
    <location>
        <begin position="24"/>
        <end position="216"/>
    </location>
</feature>
<protein>
    <recommendedName>
        <fullName evidence="3">Lipoprotein-associated type-17 domain-containing protein</fullName>
    </recommendedName>
</protein>
<feature type="signal peptide" evidence="2">
    <location>
        <begin position="1"/>
        <end position="23"/>
    </location>
</feature>
<dbReference type="PROSITE" id="PS51257">
    <property type="entry name" value="PROKAR_LIPOPROTEIN"/>
    <property type="match status" value="1"/>
</dbReference>
<feature type="region of interest" description="Disordered" evidence="1">
    <location>
        <begin position="101"/>
        <end position="130"/>
    </location>
</feature>
<name>A0ABZ0PAK4_9BACT</name>
<evidence type="ECO:0000313" key="4">
    <source>
        <dbReference type="EMBL" id="WPB53680.1"/>
    </source>
</evidence>
<feature type="compositionally biased region" description="Basic and acidic residues" evidence="1">
    <location>
        <begin position="111"/>
        <end position="130"/>
    </location>
</feature>
<keyword evidence="2" id="KW-0732">Signal</keyword>
<dbReference type="Proteomes" id="UP001303601">
    <property type="component" value="Chromosome"/>
</dbReference>
<dbReference type="RefSeq" id="WP_140031671.1">
    <property type="nucleotide sequence ID" value="NZ_CP137845.1"/>
</dbReference>
<dbReference type="Pfam" id="PF04200">
    <property type="entry name" value="Lipoprotein_17"/>
    <property type="match status" value="1"/>
</dbReference>
<dbReference type="InterPro" id="IPR007326">
    <property type="entry name" value="Lipoprotein-assoc_dom"/>
</dbReference>
<evidence type="ECO:0000256" key="2">
    <source>
        <dbReference type="SAM" id="SignalP"/>
    </source>
</evidence>
<accession>A0ABZ0PAK4</accession>
<organism evidence="4 5">
    <name type="scientific">Metamycoplasma equirhinis</name>
    <dbReference type="NCBI Taxonomy" id="92402"/>
    <lineage>
        <taxon>Bacteria</taxon>
        <taxon>Bacillati</taxon>
        <taxon>Mycoplasmatota</taxon>
        <taxon>Mycoplasmoidales</taxon>
        <taxon>Metamycoplasmataceae</taxon>
        <taxon>Metamycoplasma</taxon>
    </lineage>
</organism>
<sequence>MKKKILFSASLIATAITPVAFLAASCQKELTEKQFTSKTSVTIDDIKNKTIDEIKKEDIKISLPKGHELISYDFTKEGEEINVTVKAKNIQTKKEYSITKKISGFKGTTPKPEEPQKPEEPKKPEDGKLDKDDLINFRVEKNGSRLDAEAMLKLSVDEITKENIHGDSKSKMYGYEFTIAKKNKKTGTITVNVKQFIKEKEVGNFNLEISGFKKEN</sequence>
<proteinExistence type="predicted"/>
<dbReference type="GeneID" id="94493579"/>